<evidence type="ECO:0000313" key="3">
    <source>
        <dbReference type="EMBL" id="MXO58673.1"/>
    </source>
</evidence>
<evidence type="ECO:0000313" key="4">
    <source>
        <dbReference type="Proteomes" id="UP000433652"/>
    </source>
</evidence>
<dbReference type="CDD" id="cd07341">
    <property type="entry name" value="M56_BlaR1_MecR1_like"/>
    <property type="match status" value="1"/>
</dbReference>
<dbReference type="Pfam" id="PF05569">
    <property type="entry name" value="Peptidase_M56"/>
    <property type="match status" value="1"/>
</dbReference>
<dbReference type="InterPro" id="IPR052173">
    <property type="entry name" value="Beta-lactam_resp_regulator"/>
</dbReference>
<comment type="caution">
    <text evidence="3">The sequence shown here is derived from an EMBL/GenBank/DDBJ whole genome shotgun (WGS) entry which is preliminary data.</text>
</comment>
<dbReference type="OrthoDB" id="1628901at2"/>
<feature type="transmembrane region" description="Helical" evidence="1">
    <location>
        <begin position="292"/>
        <end position="311"/>
    </location>
</feature>
<keyword evidence="1" id="KW-1133">Transmembrane helix</keyword>
<dbReference type="PANTHER" id="PTHR34978:SF3">
    <property type="entry name" value="SLR0241 PROTEIN"/>
    <property type="match status" value="1"/>
</dbReference>
<keyword evidence="1" id="KW-0472">Membrane</keyword>
<dbReference type="AlphaFoldDB" id="A0A6I4SS18"/>
<organism evidence="3 4">
    <name type="scientific">Croceibacterium salegens</name>
    <dbReference type="NCBI Taxonomy" id="1737568"/>
    <lineage>
        <taxon>Bacteria</taxon>
        <taxon>Pseudomonadati</taxon>
        <taxon>Pseudomonadota</taxon>
        <taxon>Alphaproteobacteria</taxon>
        <taxon>Sphingomonadales</taxon>
        <taxon>Erythrobacteraceae</taxon>
        <taxon>Croceibacterium</taxon>
    </lineage>
</organism>
<reference evidence="3 4" key="1">
    <citation type="submission" date="2019-12" db="EMBL/GenBank/DDBJ databases">
        <title>Genomic-based taxomic classification of the family Erythrobacteraceae.</title>
        <authorList>
            <person name="Xu L."/>
        </authorList>
    </citation>
    <scope>NUCLEOTIDE SEQUENCE [LARGE SCALE GENOMIC DNA]</scope>
    <source>
        <strain evidence="3 4">MCCC 1K01500</strain>
    </source>
</reference>
<gene>
    <name evidence="3" type="ORF">GRI89_03840</name>
</gene>
<proteinExistence type="predicted"/>
<keyword evidence="1" id="KW-0812">Transmembrane</keyword>
<dbReference type="RefSeq" id="WP_159792379.1">
    <property type="nucleotide sequence ID" value="NZ_WTYM01000030.1"/>
</dbReference>
<keyword evidence="4" id="KW-1185">Reference proteome</keyword>
<evidence type="ECO:0000259" key="2">
    <source>
        <dbReference type="Pfam" id="PF05569"/>
    </source>
</evidence>
<feature type="transmembrane region" description="Helical" evidence="1">
    <location>
        <begin position="96"/>
        <end position="114"/>
    </location>
</feature>
<feature type="domain" description="Peptidase M56" evidence="2">
    <location>
        <begin position="5"/>
        <end position="275"/>
    </location>
</feature>
<protein>
    <recommendedName>
        <fullName evidence="2">Peptidase M56 domain-containing protein</fullName>
    </recommendedName>
</protein>
<feature type="transmembrane region" description="Helical" evidence="1">
    <location>
        <begin position="6"/>
        <end position="22"/>
    </location>
</feature>
<name>A0A6I4SS18_9SPHN</name>
<dbReference type="Proteomes" id="UP000433652">
    <property type="component" value="Unassembled WGS sequence"/>
</dbReference>
<accession>A0A6I4SS18</accession>
<dbReference type="InterPro" id="IPR008756">
    <property type="entry name" value="Peptidase_M56"/>
</dbReference>
<dbReference type="PANTHER" id="PTHR34978">
    <property type="entry name" value="POSSIBLE SENSOR-TRANSDUCER PROTEIN BLAR"/>
    <property type="match status" value="1"/>
</dbReference>
<feature type="transmembrane region" description="Helical" evidence="1">
    <location>
        <begin position="29"/>
        <end position="48"/>
    </location>
</feature>
<sequence length="523" mass="57535">MSTWLIDTALYTGLLIAAVMLLRRPVSRIFGPTMAYALWALPLLRFILPPIVLPASMAPQAEAVIAEAAPQLSPQAAALVADALANPVVAEPAFDWASLILPVWLVGAALLLAWRLSNYRNMRREVLHRARPVGEVGKVRLVESAAVNSPVAFGVFDKVVALPTAFMAMEDRQARDLAIAHELAHHRGHDIAANFAAQPLLALHWFNPIAWAGWRAMRRDQEAACDARVVAGRDLWERAQYADVIAGFATGPRLALAAPMACPMLREKSIIHRLRSLSMSDVSRRRRIAGRLLFGAATVALPLTASVSYAAGQSDEIQSVELAPSVAAVPEAPEAPLAPEAPAAPEAPVAPEAVKEVHVFKLQRTDGDAGDDGQRRVFVMRSDGQLTDEQRRHFEAMAKEYDSEKWQKFAERQAKMAEKQAEMAAKLAEKHLEFAWNEADVPLVEERCDGEGTTTKNWTDDSGRKHIMICERAIERMATRSAAMGLRAARDSIARNREMSADVRDEVLEELDAEIQRIERGED</sequence>
<dbReference type="EMBL" id="WTYM01000030">
    <property type="protein sequence ID" value="MXO58673.1"/>
    <property type="molecule type" value="Genomic_DNA"/>
</dbReference>
<evidence type="ECO:0000256" key="1">
    <source>
        <dbReference type="SAM" id="Phobius"/>
    </source>
</evidence>